<proteinExistence type="predicted"/>
<evidence type="ECO:0000256" key="2">
    <source>
        <dbReference type="ARBA" id="ARBA00022525"/>
    </source>
</evidence>
<evidence type="ECO:0000256" key="3">
    <source>
        <dbReference type="ARBA" id="ARBA00022729"/>
    </source>
</evidence>
<keyword evidence="2" id="KW-0964">Secreted</keyword>
<feature type="domain" description="C1q" evidence="6">
    <location>
        <begin position="333"/>
        <end position="469"/>
    </location>
</feature>
<feature type="signal peptide" evidence="5">
    <location>
        <begin position="1"/>
        <end position="20"/>
    </location>
</feature>
<accession>E9GY72</accession>
<evidence type="ECO:0000256" key="1">
    <source>
        <dbReference type="ARBA" id="ARBA00004613"/>
    </source>
</evidence>
<name>E9GY72_DAPPU</name>
<dbReference type="InterPro" id="IPR050822">
    <property type="entry name" value="Cerebellin_Synaptic_Org"/>
</dbReference>
<evidence type="ECO:0000259" key="6">
    <source>
        <dbReference type="SMART" id="SM00110"/>
    </source>
</evidence>
<dbReference type="InterPro" id="IPR001073">
    <property type="entry name" value="C1q_dom"/>
</dbReference>
<evidence type="ECO:0000256" key="4">
    <source>
        <dbReference type="SAM" id="Coils"/>
    </source>
</evidence>
<dbReference type="AlphaFoldDB" id="E9GY72"/>
<feature type="coiled-coil region" evidence="4">
    <location>
        <begin position="159"/>
        <end position="207"/>
    </location>
</feature>
<dbReference type="Proteomes" id="UP000000305">
    <property type="component" value="Unassembled WGS sequence"/>
</dbReference>
<dbReference type="InterPro" id="IPR008983">
    <property type="entry name" value="Tumour_necrosis_fac-like_dom"/>
</dbReference>
<dbReference type="EMBL" id="GL732574">
    <property type="protein sequence ID" value="EFX75551.1"/>
    <property type="molecule type" value="Genomic_DNA"/>
</dbReference>
<dbReference type="Gene3D" id="2.60.120.40">
    <property type="match status" value="1"/>
</dbReference>
<dbReference type="GO" id="GO:0005576">
    <property type="term" value="C:extracellular region"/>
    <property type="evidence" value="ECO:0007669"/>
    <property type="project" value="UniProtKB-SubCell"/>
</dbReference>
<dbReference type="PANTHER" id="PTHR22923:SF62">
    <property type="entry name" value="CVP18"/>
    <property type="match status" value="1"/>
</dbReference>
<dbReference type="PANTHER" id="PTHR22923">
    <property type="entry name" value="CEREBELLIN-RELATED"/>
    <property type="match status" value="1"/>
</dbReference>
<dbReference type="Pfam" id="PF00386">
    <property type="entry name" value="C1q"/>
    <property type="match status" value="1"/>
</dbReference>
<sequence length="472" mass="52698">MKQTIILIFVSLTAYGFTSSAQQATTWTNPYFYYHYNTPLESPGQKISANELVGNQKQLSGYDNDDHSIENTLSSHVVLLTTCLRELITTKSDLFQTRTEVENVRKELNALKENSQLNSTSTQLLANVMATVENLKNEMITKKDLAQTTQHLEETFSSVESVKNELANVMTKVENLNKDTNATKADLVKTHTEVESVKKELNEMKENSQFNSTSAQLFTNVMTTVENMKNEMITKTDLQQTTQRLDETHTLRVESVKNELTDVMTTVKNLKKDTDAAKFPSSIGRMPTSCDDLQQIGHTKSGLFSVMGNQTVDNVYCDFTKPTTEAGFQKRIGYVDVKTSPVYFYAQKTSNSVKINAVIPFDLLRLNVGNALNTSGIFVTPIPGKYFFSYSGISSRSALGRVELQVKTATANWSRIGQAFGSANLQTFSLQANLELAKGDQIRLLLVEGAILDDAKHYTNFVGQLLEEDIIQ</sequence>
<dbReference type="HOGENOM" id="CLU_579046_0_0_1"/>
<dbReference type="InParanoid" id="E9GY72"/>
<comment type="subcellular location">
    <subcellularLocation>
        <location evidence="1">Secreted</location>
    </subcellularLocation>
</comment>
<evidence type="ECO:0000256" key="5">
    <source>
        <dbReference type="SAM" id="SignalP"/>
    </source>
</evidence>
<reference evidence="7 8" key="1">
    <citation type="journal article" date="2011" name="Science">
        <title>The ecoresponsive genome of Daphnia pulex.</title>
        <authorList>
            <person name="Colbourne J.K."/>
            <person name="Pfrender M.E."/>
            <person name="Gilbert D."/>
            <person name="Thomas W.K."/>
            <person name="Tucker A."/>
            <person name="Oakley T.H."/>
            <person name="Tokishita S."/>
            <person name="Aerts A."/>
            <person name="Arnold G.J."/>
            <person name="Basu M.K."/>
            <person name="Bauer D.J."/>
            <person name="Caceres C.E."/>
            <person name="Carmel L."/>
            <person name="Casola C."/>
            <person name="Choi J.H."/>
            <person name="Detter J.C."/>
            <person name="Dong Q."/>
            <person name="Dusheyko S."/>
            <person name="Eads B.D."/>
            <person name="Frohlich T."/>
            <person name="Geiler-Samerotte K.A."/>
            <person name="Gerlach D."/>
            <person name="Hatcher P."/>
            <person name="Jogdeo S."/>
            <person name="Krijgsveld J."/>
            <person name="Kriventseva E.V."/>
            <person name="Kultz D."/>
            <person name="Laforsch C."/>
            <person name="Lindquist E."/>
            <person name="Lopez J."/>
            <person name="Manak J.R."/>
            <person name="Muller J."/>
            <person name="Pangilinan J."/>
            <person name="Patwardhan R.P."/>
            <person name="Pitluck S."/>
            <person name="Pritham E.J."/>
            <person name="Rechtsteiner A."/>
            <person name="Rho M."/>
            <person name="Rogozin I.B."/>
            <person name="Sakarya O."/>
            <person name="Salamov A."/>
            <person name="Schaack S."/>
            <person name="Shapiro H."/>
            <person name="Shiga Y."/>
            <person name="Skalitzky C."/>
            <person name="Smith Z."/>
            <person name="Souvorov A."/>
            <person name="Sung W."/>
            <person name="Tang Z."/>
            <person name="Tsuchiya D."/>
            <person name="Tu H."/>
            <person name="Vos H."/>
            <person name="Wang M."/>
            <person name="Wolf Y.I."/>
            <person name="Yamagata H."/>
            <person name="Yamada T."/>
            <person name="Ye Y."/>
            <person name="Shaw J.R."/>
            <person name="Andrews J."/>
            <person name="Crease T.J."/>
            <person name="Tang H."/>
            <person name="Lucas S.M."/>
            <person name="Robertson H.M."/>
            <person name="Bork P."/>
            <person name="Koonin E.V."/>
            <person name="Zdobnov E.M."/>
            <person name="Grigoriev I.V."/>
            <person name="Lynch M."/>
            <person name="Boore J.L."/>
        </authorList>
    </citation>
    <scope>NUCLEOTIDE SEQUENCE [LARGE SCALE GENOMIC DNA]</scope>
</reference>
<dbReference type="GO" id="GO:0005737">
    <property type="term" value="C:cytoplasm"/>
    <property type="evidence" value="ECO:0000318"/>
    <property type="project" value="GO_Central"/>
</dbReference>
<gene>
    <name evidence="7" type="ORF">DAPPUDRAFT_323209</name>
</gene>
<dbReference type="OrthoDB" id="6372785at2759"/>
<dbReference type="KEGG" id="dpx:DAPPUDRAFT_323209"/>
<keyword evidence="4" id="KW-0175">Coiled coil</keyword>
<keyword evidence="3 5" id="KW-0732">Signal</keyword>
<evidence type="ECO:0000313" key="7">
    <source>
        <dbReference type="EMBL" id="EFX75551.1"/>
    </source>
</evidence>
<protein>
    <recommendedName>
        <fullName evidence="6">C1q domain-containing protein</fullName>
    </recommendedName>
</protein>
<dbReference type="SMART" id="SM00110">
    <property type="entry name" value="C1Q"/>
    <property type="match status" value="1"/>
</dbReference>
<keyword evidence="8" id="KW-1185">Reference proteome</keyword>
<organism evidence="7 8">
    <name type="scientific">Daphnia pulex</name>
    <name type="common">Water flea</name>
    <dbReference type="NCBI Taxonomy" id="6669"/>
    <lineage>
        <taxon>Eukaryota</taxon>
        <taxon>Metazoa</taxon>
        <taxon>Ecdysozoa</taxon>
        <taxon>Arthropoda</taxon>
        <taxon>Crustacea</taxon>
        <taxon>Branchiopoda</taxon>
        <taxon>Diplostraca</taxon>
        <taxon>Cladocera</taxon>
        <taxon>Anomopoda</taxon>
        <taxon>Daphniidae</taxon>
        <taxon>Daphnia</taxon>
    </lineage>
</organism>
<dbReference type="SUPFAM" id="SSF49842">
    <property type="entry name" value="TNF-like"/>
    <property type="match status" value="1"/>
</dbReference>
<feature type="chain" id="PRO_5003241549" description="C1q domain-containing protein" evidence="5">
    <location>
        <begin position="21"/>
        <end position="472"/>
    </location>
</feature>
<dbReference type="GO" id="GO:0003723">
    <property type="term" value="F:RNA binding"/>
    <property type="evidence" value="ECO:0000318"/>
    <property type="project" value="GO_Central"/>
</dbReference>
<evidence type="ECO:0000313" key="8">
    <source>
        <dbReference type="Proteomes" id="UP000000305"/>
    </source>
</evidence>